<evidence type="ECO:0000313" key="1">
    <source>
        <dbReference type="EMBL" id="GID73284.1"/>
    </source>
</evidence>
<reference evidence="1 2" key="1">
    <citation type="submission" date="2021-01" db="EMBL/GenBank/DDBJ databases">
        <title>Whole genome shotgun sequence of Actinoplanes deccanensis NBRC 13994.</title>
        <authorList>
            <person name="Komaki H."/>
            <person name="Tamura T."/>
        </authorList>
    </citation>
    <scope>NUCLEOTIDE SEQUENCE [LARGE SCALE GENOMIC DNA]</scope>
    <source>
        <strain evidence="1 2">NBRC 13994</strain>
    </source>
</reference>
<comment type="caution">
    <text evidence="1">The sequence shown here is derived from an EMBL/GenBank/DDBJ whole genome shotgun (WGS) entry which is preliminary data.</text>
</comment>
<dbReference type="Proteomes" id="UP000609879">
    <property type="component" value="Unassembled WGS sequence"/>
</dbReference>
<organism evidence="1 2">
    <name type="scientific">Paractinoplanes deccanensis</name>
    <dbReference type="NCBI Taxonomy" id="113561"/>
    <lineage>
        <taxon>Bacteria</taxon>
        <taxon>Bacillati</taxon>
        <taxon>Actinomycetota</taxon>
        <taxon>Actinomycetes</taxon>
        <taxon>Micromonosporales</taxon>
        <taxon>Micromonosporaceae</taxon>
        <taxon>Paractinoplanes</taxon>
    </lineage>
</organism>
<protein>
    <submittedName>
        <fullName evidence="1">Uncharacterized protein</fullName>
    </submittedName>
</protein>
<evidence type="ECO:0000313" key="2">
    <source>
        <dbReference type="Proteomes" id="UP000609879"/>
    </source>
</evidence>
<gene>
    <name evidence="1" type="ORF">Ade02nite_19250</name>
</gene>
<dbReference type="RefSeq" id="WP_203761212.1">
    <property type="nucleotide sequence ID" value="NZ_BAAABO010000029.1"/>
</dbReference>
<name>A0ABQ3XZV9_9ACTN</name>
<sequence>MTVTDKPDPARITTPEERAPLYAAYKASRDRGDEIGYRCPDDSIVQYAVRAYDRAKYGTEALALPDWLVDLIHAAASHAEGMACSPDHIHGQVCNRCTWESLYEAVPAHTKVLAVQALALRAAA</sequence>
<proteinExistence type="predicted"/>
<dbReference type="EMBL" id="BOMI01000033">
    <property type="protein sequence ID" value="GID73284.1"/>
    <property type="molecule type" value="Genomic_DNA"/>
</dbReference>
<accession>A0ABQ3XZV9</accession>
<keyword evidence="2" id="KW-1185">Reference proteome</keyword>